<organism evidence="3 4">
    <name type="scientific">Sphaerisporangium album</name>
    <dbReference type="NCBI Taxonomy" id="509200"/>
    <lineage>
        <taxon>Bacteria</taxon>
        <taxon>Bacillati</taxon>
        <taxon>Actinomycetota</taxon>
        <taxon>Actinomycetes</taxon>
        <taxon>Streptosporangiales</taxon>
        <taxon>Streptosporangiaceae</taxon>
        <taxon>Sphaerisporangium</taxon>
    </lineage>
</organism>
<evidence type="ECO:0000256" key="2">
    <source>
        <dbReference type="SAM" id="Phobius"/>
    </source>
</evidence>
<dbReference type="OrthoDB" id="4485313at2"/>
<keyword evidence="2" id="KW-1133">Transmembrane helix</keyword>
<feature type="transmembrane region" description="Helical" evidence="2">
    <location>
        <begin position="61"/>
        <end position="79"/>
    </location>
</feature>
<keyword evidence="2" id="KW-0812">Transmembrane</keyword>
<reference evidence="3 4" key="1">
    <citation type="submission" date="2018-06" db="EMBL/GenBank/DDBJ databases">
        <title>Sphaerisporangium craniellae sp. nov., isolated from a marine sponge in the South China Sea.</title>
        <authorList>
            <person name="Li L."/>
        </authorList>
    </citation>
    <scope>NUCLEOTIDE SEQUENCE [LARGE SCALE GENOMIC DNA]</scope>
    <source>
        <strain evidence="3 4">CCTCC AA 208026</strain>
    </source>
</reference>
<protein>
    <submittedName>
        <fullName evidence="3">Uncharacterized protein</fullName>
    </submittedName>
</protein>
<feature type="compositionally biased region" description="Basic residues" evidence="1">
    <location>
        <begin position="372"/>
        <end position="387"/>
    </location>
</feature>
<dbReference type="RefSeq" id="WP_114030714.1">
    <property type="nucleotide sequence ID" value="NZ_QOIL01000012.1"/>
</dbReference>
<feature type="transmembrane region" description="Helical" evidence="2">
    <location>
        <begin position="134"/>
        <end position="151"/>
    </location>
</feature>
<keyword evidence="2" id="KW-0472">Membrane</keyword>
<keyword evidence="4" id="KW-1185">Reference proteome</keyword>
<evidence type="ECO:0000256" key="1">
    <source>
        <dbReference type="SAM" id="MobiDB-lite"/>
    </source>
</evidence>
<accession>A0A367FGN9</accession>
<feature type="transmembrane region" description="Helical" evidence="2">
    <location>
        <begin position="91"/>
        <end position="114"/>
    </location>
</feature>
<dbReference type="AlphaFoldDB" id="A0A367FGN9"/>
<comment type="caution">
    <text evidence="3">The sequence shown here is derived from an EMBL/GenBank/DDBJ whole genome shotgun (WGS) entry which is preliminary data.</text>
</comment>
<evidence type="ECO:0000313" key="3">
    <source>
        <dbReference type="EMBL" id="RCG28992.1"/>
    </source>
</evidence>
<name>A0A367FGN9_9ACTN</name>
<dbReference type="EMBL" id="QOIL01000012">
    <property type="protein sequence ID" value="RCG28992.1"/>
    <property type="molecule type" value="Genomic_DNA"/>
</dbReference>
<gene>
    <name evidence="3" type="ORF">DQ384_21800</name>
</gene>
<evidence type="ECO:0000313" key="4">
    <source>
        <dbReference type="Proteomes" id="UP000253094"/>
    </source>
</evidence>
<feature type="region of interest" description="Disordered" evidence="1">
    <location>
        <begin position="362"/>
        <end position="387"/>
    </location>
</feature>
<dbReference type="Proteomes" id="UP000253094">
    <property type="component" value="Unassembled WGS sequence"/>
</dbReference>
<sequence>MWRSRGFRLWAVATVMAVLPLALSVLPDSMLTTGFALINPPTCPAFVFQTEVYSPSIMPTVLGWNFLVVPLAFALWLVTRRGRPSRVAARTVAAYVLLPALLDPALIVYDLSTVGAGCWEVWLHTADWNLALDAYHMTCAVLILLAVRPAGRATPRRIRLRRAAEGVLVCCLLLGLIGADRGLDDRFTGVDVAARSIDDSGHLVAEPGADLYWDSMMTQAGDGHPEEADCDPWKIIHRSYGDTAPGDRELAFLCLARDVDGYAPRLVALPDRELLGFGRALCGVAGRPSTERRVRTLLDQAGAYDWSYALMRALVFLCPDAVARTRPDLVLSDAESQRKEELYQAELTSHCTDSARRLRGCAAGDHRPDRQRGRRLLHRGRRDRGRR</sequence>
<proteinExistence type="predicted"/>